<proteinExistence type="predicted"/>
<feature type="region of interest" description="Disordered" evidence="1">
    <location>
        <begin position="1"/>
        <end position="21"/>
    </location>
</feature>
<evidence type="ECO:0000256" key="1">
    <source>
        <dbReference type="SAM" id="MobiDB-lite"/>
    </source>
</evidence>
<reference evidence="2" key="1">
    <citation type="submission" date="2014-11" db="EMBL/GenBank/DDBJ databases">
        <authorList>
            <person name="Amaro Gonzalez C."/>
        </authorList>
    </citation>
    <scope>NUCLEOTIDE SEQUENCE</scope>
</reference>
<sequence length="21" mass="2355">MSSPTQSFFPSFTTHTLPVNK</sequence>
<reference evidence="2" key="2">
    <citation type="journal article" date="2015" name="Fish Shellfish Immunol.">
        <title>Early steps in the European eel (Anguilla anguilla)-Vibrio vulnificus interaction in the gills: Role of the RtxA13 toxin.</title>
        <authorList>
            <person name="Callol A."/>
            <person name="Pajuelo D."/>
            <person name="Ebbesson L."/>
            <person name="Teles M."/>
            <person name="MacKenzie S."/>
            <person name="Amaro C."/>
        </authorList>
    </citation>
    <scope>NUCLEOTIDE SEQUENCE</scope>
</reference>
<evidence type="ECO:0000313" key="2">
    <source>
        <dbReference type="EMBL" id="JAH04535.1"/>
    </source>
</evidence>
<name>A0A0E9PKB7_ANGAN</name>
<dbReference type="AlphaFoldDB" id="A0A0E9PKB7"/>
<protein>
    <submittedName>
        <fullName evidence="2">Uncharacterized protein</fullName>
    </submittedName>
</protein>
<accession>A0A0E9PKB7</accession>
<dbReference type="EMBL" id="GBXM01104042">
    <property type="protein sequence ID" value="JAH04535.1"/>
    <property type="molecule type" value="Transcribed_RNA"/>
</dbReference>
<organism evidence="2">
    <name type="scientific">Anguilla anguilla</name>
    <name type="common">European freshwater eel</name>
    <name type="synonym">Muraena anguilla</name>
    <dbReference type="NCBI Taxonomy" id="7936"/>
    <lineage>
        <taxon>Eukaryota</taxon>
        <taxon>Metazoa</taxon>
        <taxon>Chordata</taxon>
        <taxon>Craniata</taxon>
        <taxon>Vertebrata</taxon>
        <taxon>Euteleostomi</taxon>
        <taxon>Actinopterygii</taxon>
        <taxon>Neopterygii</taxon>
        <taxon>Teleostei</taxon>
        <taxon>Anguilliformes</taxon>
        <taxon>Anguillidae</taxon>
        <taxon>Anguilla</taxon>
    </lineage>
</organism>